<evidence type="ECO:0000256" key="17">
    <source>
        <dbReference type="ARBA" id="ARBA00023239"/>
    </source>
</evidence>
<name>Q4CRM0_TRYCC</name>
<evidence type="ECO:0000256" key="4">
    <source>
        <dbReference type="ARBA" id="ARBA00004141"/>
    </source>
</evidence>
<dbReference type="Gene3D" id="3.40.50.2300">
    <property type="match status" value="2"/>
</dbReference>
<dbReference type="PROSITE" id="PS50125">
    <property type="entry name" value="GUANYLATE_CYCLASE_2"/>
    <property type="match status" value="1"/>
</dbReference>
<dbReference type="PaxDb" id="353153-Q4CRM0"/>
<dbReference type="PANTHER" id="PTHR43081:SF1">
    <property type="entry name" value="ADENYLATE CYCLASE, TERMINAL-DIFFERENTIATION SPECIFIC"/>
    <property type="match status" value="1"/>
</dbReference>
<protein>
    <recommendedName>
        <fullName evidence="6">adenylate cyclase</fullName>
        <ecNumber evidence="6">4.6.1.1</ecNumber>
    </recommendedName>
    <alternativeName>
        <fullName evidence="18">ATP pyrophosphate-lyase</fullName>
    </alternativeName>
    <alternativeName>
        <fullName evidence="19">Adenylyl cyclase</fullName>
    </alternativeName>
</protein>
<evidence type="ECO:0000313" key="23">
    <source>
        <dbReference type="EMBL" id="EAN82922.1"/>
    </source>
</evidence>
<evidence type="ECO:0000256" key="6">
    <source>
        <dbReference type="ARBA" id="ARBA00012201"/>
    </source>
</evidence>
<evidence type="ECO:0000256" key="2">
    <source>
        <dbReference type="ARBA" id="ARBA00001946"/>
    </source>
</evidence>
<feature type="region of interest" description="Disordered" evidence="20">
    <location>
        <begin position="1276"/>
        <end position="1308"/>
    </location>
</feature>
<comment type="similarity">
    <text evidence="5">Belongs to the adenylyl cyclase class-3 family.</text>
</comment>
<evidence type="ECO:0000256" key="13">
    <source>
        <dbReference type="ARBA" id="ARBA00022998"/>
    </source>
</evidence>
<dbReference type="Pfam" id="PF25495">
    <property type="entry name" value="Peripla_BP_A-cyclase_1"/>
    <property type="match status" value="1"/>
</dbReference>
<keyword evidence="12 21" id="KW-1133">Transmembrane helix</keyword>
<comment type="catalytic activity">
    <reaction evidence="1">
        <text>ATP = 3',5'-cyclic AMP + diphosphate</text>
        <dbReference type="Rhea" id="RHEA:15389"/>
        <dbReference type="ChEBI" id="CHEBI:30616"/>
        <dbReference type="ChEBI" id="CHEBI:33019"/>
        <dbReference type="ChEBI" id="CHEBI:58165"/>
        <dbReference type="EC" id="4.6.1.1"/>
    </reaction>
</comment>
<feature type="domain" description="Guanylate cyclase" evidence="22">
    <location>
        <begin position="954"/>
        <end position="1108"/>
    </location>
</feature>
<evidence type="ECO:0000256" key="15">
    <source>
        <dbReference type="ARBA" id="ARBA00023170"/>
    </source>
</evidence>
<keyword evidence="9" id="KW-0547">Nucleotide-binding</keyword>
<dbReference type="Proteomes" id="UP000002296">
    <property type="component" value="Unassembled WGS sequence"/>
</dbReference>
<evidence type="ECO:0000256" key="12">
    <source>
        <dbReference type="ARBA" id="ARBA00022989"/>
    </source>
</evidence>
<keyword evidence="7 21" id="KW-0812">Transmembrane</keyword>
<dbReference type="InterPro" id="IPR057398">
    <property type="entry name" value="GRESAG4.1/3_peripasmic_2"/>
</dbReference>
<keyword evidence="15 23" id="KW-0675">Receptor</keyword>
<comment type="function">
    <text evidence="3">Could act as a receptor for an unknown ligand.</text>
</comment>
<proteinExistence type="inferred from homology"/>
<evidence type="ECO:0000259" key="22">
    <source>
        <dbReference type="PROSITE" id="PS50125"/>
    </source>
</evidence>
<dbReference type="GO" id="GO:0005524">
    <property type="term" value="F:ATP binding"/>
    <property type="evidence" value="ECO:0007669"/>
    <property type="project" value="UniProtKB-KW"/>
</dbReference>
<dbReference type="STRING" id="353153.Q4CRM0"/>
<dbReference type="RefSeq" id="XP_804773.1">
    <property type="nucleotide sequence ID" value="XM_799680.1"/>
</dbReference>
<comment type="cofactor">
    <cofactor evidence="2">
        <name>Mg(2+)</name>
        <dbReference type="ChEBI" id="CHEBI:18420"/>
    </cofactor>
</comment>
<dbReference type="GO" id="GO:0004016">
    <property type="term" value="F:adenylate cyclase activity"/>
    <property type="evidence" value="ECO:0007669"/>
    <property type="project" value="UniProtKB-EC"/>
</dbReference>
<keyword evidence="17" id="KW-0456">Lyase</keyword>
<evidence type="ECO:0000256" key="3">
    <source>
        <dbReference type="ARBA" id="ARBA00002708"/>
    </source>
</evidence>
<dbReference type="GO" id="GO:0006171">
    <property type="term" value="P:cAMP biosynthetic process"/>
    <property type="evidence" value="ECO:0007669"/>
    <property type="project" value="UniProtKB-KW"/>
</dbReference>
<feature type="transmembrane region" description="Helical" evidence="21">
    <location>
        <begin position="911"/>
        <end position="933"/>
    </location>
</feature>
<dbReference type="Pfam" id="PF00211">
    <property type="entry name" value="Guanylate_cyc"/>
    <property type="match status" value="1"/>
</dbReference>
<dbReference type="FunFam" id="3.30.70.1230:FF:000022">
    <property type="entry name" value="Receptor-type adenylate cyclase GRESAG 4, putative"/>
    <property type="match status" value="1"/>
</dbReference>
<dbReference type="InterPro" id="IPR057399">
    <property type="entry name" value="GRESAG4.1/3_peripasmic_1"/>
</dbReference>
<dbReference type="CDD" id="cd07556">
    <property type="entry name" value="Nucleotidyl_cyc_III"/>
    <property type="match status" value="1"/>
</dbReference>
<dbReference type="SUPFAM" id="SSF55073">
    <property type="entry name" value="Nucleotide cyclase"/>
    <property type="match status" value="1"/>
</dbReference>
<evidence type="ECO:0000256" key="19">
    <source>
        <dbReference type="ARBA" id="ARBA00032637"/>
    </source>
</evidence>
<evidence type="ECO:0000256" key="9">
    <source>
        <dbReference type="ARBA" id="ARBA00022741"/>
    </source>
</evidence>
<dbReference type="GO" id="GO:0035556">
    <property type="term" value="P:intracellular signal transduction"/>
    <property type="evidence" value="ECO:0007669"/>
    <property type="project" value="InterPro"/>
</dbReference>
<evidence type="ECO:0000313" key="24">
    <source>
        <dbReference type="Proteomes" id="UP000002296"/>
    </source>
</evidence>
<evidence type="ECO:0000256" key="8">
    <source>
        <dbReference type="ARBA" id="ARBA00022723"/>
    </source>
</evidence>
<evidence type="ECO:0000256" key="21">
    <source>
        <dbReference type="SAM" id="Phobius"/>
    </source>
</evidence>
<dbReference type="PANTHER" id="PTHR43081">
    <property type="entry name" value="ADENYLATE CYCLASE, TERMINAL-DIFFERENTIATION SPECIFIC-RELATED"/>
    <property type="match status" value="1"/>
</dbReference>
<evidence type="ECO:0000256" key="5">
    <source>
        <dbReference type="ARBA" id="ARBA00005381"/>
    </source>
</evidence>
<dbReference type="SMR" id="Q4CRM0"/>
<dbReference type="EC" id="4.6.1.1" evidence="6"/>
<evidence type="ECO:0000256" key="18">
    <source>
        <dbReference type="ARBA" id="ARBA00032597"/>
    </source>
</evidence>
<dbReference type="EMBL" id="AAHK01002258">
    <property type="protein sequence ID" value="EAN82922.1"/>
    <property type="molecule type" value="Genomic_DNA"/>
</dbReference>
<keyword evidence="16" id="KW-0325">Glycoprotein</keyword>
<keyword evidence="8" id="KW-0479">Metal-binding</keyword>
<sequence length="1340" mass="147714">MRSRPLTCVTVTNPDPIEPHLPLLCVLFLSPCFPSIFFLFPPHVVGRQQATQHGNNWAANMVTGWAVMMAAARQGPGLHKETGCCGGIPLLGWRLSTYALYLVLLLLLLPQSGVGQAACPEIEVKVLTLNVTDSPMPTYIAESLYHGFVAALWSRNYIFGENVRVTLINKSTTMAESGKAIEEALNADPDIFILANVIGDATLQYYLPVITNRKIVSFAPFTGSTLVRQWNEHLYFVRADPLAELFALIRYALAQLRVRRLGFMYLEDVSFGDEEYYETKKVMTRFGYNLSGVFTLKSSLTHEAENSVFDAAWEAFANTMPQAVIVFGSPIKDTAKFIQRMLTDNRTAGAYLLVPSAVQDITVETWRSAVAGGIKFVSGQVIATGTNPLAEDIHYAAIQRFQGVMRSYMENFLPESSSLRKNFPDDDIAGEMMVAGWIAGEILSQALNNREWLKDINTFLASLFNQRRYMVDNLVIGDYGGSCQGVAESEGAMCYCNQGGRTVYMKKFVEGYRTDSLVDGTISFWIWQCIPSEEVIVPPLNGVAFFMSDSPDAILALRVFGVGVRAALSKTTSSKRFEFLLTLVNTTLDGAAGALASELKVKLLDIVGAVVTKEMLEVEDVAFINPLYLQPRISRFRKNVIRLSPTLEQQFFVIARYLGNTSDGSAHAVIRSDDGATMAEVLRLSLETFGGSLLSTKLLAGGDKMADHLPEEGDVFLVGVSAGDVGAIARHVASNDGVRVFVTLFEFSLLYAEFVAAFRDGAGADRVVFATSLPHWNDDKTTSMTAMIFNALVPDVNQRTPLSMMGFATGQLLLAVRSRMEKVSAELFENFFFSNVVIRVDDMLYGSFIDGDACPVTESGAECGRNYGATQISVWPLARALNPAVPVLSHAVTPSMEYRRPVGRRLTARQLIGVIVGSVAAALLLIALILFLLHFCRDSRDNANAPKERTDPVTLVFTDIESSTALWAACPEVMPDAVATHHRLIRSLITKYRCYEVKTIGDSFMIACKSVFAAVQLVRELQQVFLQHDWGTSVIDDAYHKFEEGRAGEDEEYVPPTARLDDAVYRQCWNGLRVRVGVHTGLCDIRRDEVTKGYDYYGGTSNMAARTESVGNGGQVLLTRAAYFALSAAEREQVEVTALGGVALRGVPEPVEMYQLDAVPGRTFAALRLDREMPDLDDGSDFEGEDVSVYSARTGTAQSVVSMLTVAYGIFAARQRLKALMPLCERWNVRLPRRPSFVQDEEYCRLVIDRLAVKMSSVMERKGQLGIDQNMSFTLSATAPGAHDPASGTWGRRSGGQSRGRHSNVTVSQSNSVDLHNFTVDEPRFSTDDSVFTVRARRFR</sequence>
<evidence type="ECO:0000256" key="14">
    <source>
        <dbReference type="ARBA" id="ARBA00023136"/>
    </source>
</evidence>
<dbReference type="SMART" id="SM00044">
    <property type="entry name" value="CYCc"/>
    <property type="match status" value="1"/>
</dbReference>
<keyword evidence="24" id="KW-1185">Reference proteome</keyword>
<evidence type="ECO:0000256" key="7">
    <source>
        <dbReference type="ARBA" id="ARBA00022692"/>
    </source>
</evidence>
<dbReference type="FunFam" id="3.40.50.2300:FF:000162">
    <property type="entry name" value="Receptor-type adenylate cyclase GRESAG 4, putative"/>
    <property type="match status" value="1"/>
</dbReference>
<evidence type="ECO:0000256" key="20">
    <source>
        <dbReference type="SAM" id="MobiDB-lite"/>
    </source>
</evidence>
<organism evidence="23 24">
    <name type="scientific">Trypanosoma cruzi (strain CL Brener)</name>
    <dbReference type="NCBI Taxonomy" id="353153"/>
    <lineage>
        <taxon>Eukaryota</taxon>
        <taxon>Discoba</taxon>
        <taxon>Euglenozoa</taxon>
        <taxon>Kinetoplastea</taxon>
        <taxon>Metakinetoplastina</taxon>
        <taxon>Trypanosomatida</taxon>
        <taxon>Trypanosomatidae</taxon>
        <taxon>Trypanosoma</taxon>
        <taxon>Schizotrypanum</taxon>
    </lineage>
</organism>
<comment type="subcellular location">
    <subcellularLocation>
        <location evidence="4">Membrane</location>
        <topology evidence="4">Multi-pass membrane protein</topology>
    </subcellularLocation>
</comment>
<dbReference type="GO" id="GO:0046872">
    <property type="term" value="F:metal ion binding"/>
    <property type="evidence" value="ECO:0007669"/>
    <property type="project" value="UniProtKB-KW"/>
</dbReference>
<comment type="caution">
    <text evidence="23">The sequence shown here is derived from an EMBL/GenBank/DDBJ whole genome shotgun (WGS) entry which is preliminary data.</text>
</comment>
<keyword evidence="14 21" id="KW-0472">Membrane</keyword>
<evidence type="ECO:0000256" key="10">
    <source>
        <dbReference type="ARBA" id="ARBA00022840"/>
    </source>
</evidence>
<dbReference type="Pfam" id="PF25493">
    <property type="entry name" value="Peripla_BP_A-cyclase"/>
    <property type="match status" value="1"/>
</dbReference>
<gene>
    <name evidence="23" type="ORF">Tc00.1047053507965.10</name>
</gene>
<dbReference type="AlphaFoldDB" id="Q4CRM0"/>
<dbReference type="GeneID" id="3534319"/>
<dbReference type="Gene3D" id="3.30.70.1230">
    <property type="entry name" value="Nucleotide cyclase"/>
    <property type="match status" value="1"/>
</dbReference>
<evidence type="ECO:0000256" key="11">
    <source>
        <dbReference type="ARBA" id="ARBA00022842"/>
    </source>
</evidence>
<dbReference type="SUPFAM" id="SSF53822">
    <property type="entry name" value="Periplasmic binding protein-like I"/>
    <property type="match status" value="2"/>
</dbReference>
<dbReference type="KEGG" id="tcr:507965.10"/>
<dbReference type="GO" id="GO:0016020">
    <property type="term" value="C:membrane"/>
    <property type="evidence" value="ECO:0007669"/>
    <property type="project" value="UniProtKB-SubCell"/>
</dbReference>
<accession>Q4CRM0</accession>
<keyword evidence="13" id="KW-0115">cAMP biosynthesis</keyword>
<dbReference type="InterPro" id="IPR029787">
    <property type="entry name" value="Nucleotide_cyclase"/>
</dbReference>
<dbReference type="eggNOG" id="KOG0618">
    <property type="taxonomic scope" value="Eukaryota"/>
</dbReference>
<dbReference type="InterPro" id="IPR028082">
    <property type="entry name" value="Peripla_BP_I"/>
</dbReference>
<evidence type="ECO:0000256" key="16">
    <source>
        <dbReference type="ARBA" id="ARBA00023180"/>
    </source>
</evidence>
<dbReference type="OMA" id="DREHEHA"/>
<dbReference type="InParanoid" id="Q4CRM0"/>
<reference evidence="23 24" key="1">
    <citation type="journal article" date="2005" name="Science">
        <title>The genome sequence of Trypanosoma cruzi, etiologic agent of Chagas disease.</title>
        <authorList>
            <person name="El-Sayed N.M."/>
            <person name="Myler P.J."/>
            <person name="Bartholomeu D.C."/>
            <person name="Nilsson D."/>
            <person name="Aggarwal G."/>
            <person name="Tran A.N."/>
            <person name="Ghedin E."/>
            <person name="Worthey E.A."/>
            <person name="Delcher A.L."/>
            <person name="Blandin G."/>
            <person name="Westenberger S.J."/>
            <person name="Caler E."/>
            <person name="Cerqueira G.C."/>
            <person name="Branche C."/>
            <person name="Haas B."/>
            <person name="Anupama A."/>
            <person name="Arner E."/>
            <person name="Aslund L."/>
            <person name="Attipoe P."/>
            <person name="Bontempi E."/>
            <person name="Bringaud F."/>
            <person name="Burton P."/>
            <person name="Cadag E."/>
            <person name="Campbell D.A."/>
            <person name="Carrington M."/>
            <person name="Crabtree J."/>
            <person name="Darban H."/>
            <person name="da Silveira J.F."/>
            <person name="de Jong P."/>
            <person name="Edwards K."/>
            <person name="Englund P.T."/>
            <person name="Fazelina G."/>
            <person name="Feldblyum T."/>
            <person name="Ferella M."/>
            <person name="Frasch A.C."/>
            <person name="Gull K."/>
            <person name="Horn D."/>
            <person name="Hou L."/>
            <person name="Huang Y."/>
            <person name="Kindlund E."/>
            <person name="Klingbeil M."/>
            <person name="Kluge S."/>
            <person name="Koo H."/>
            <person name="Lacerda D."/>
            <person name="Levin M.J."/>
            <person name="Lorenzi H."/>
            <person name="Louie T."/>
            <person name="Machado C.R."/>
            <person name="McCulloch R."/>
            <person name="McKenna A."/>
            <person name="Mizuno Y."/>
            <person name="Mottram J.C."/>
            <person name="Nelson S."/>
            <person name="Ochaya S."/>
            <person name="Osoegawa K."/>
            <person name="Pai G."/>
            <person name="Parsons M."/>
            <person name="Pentony M."/>
            <person name="Pettersson U."/>
            <person name="Pop M."/>
            <person name="Ramirez J.L."/>
            <person name="Rinta J."/>
            <person name="Robertson L."/>
            <person name="Salzberg S.L."/>
            <person name="Sanchez D.O."/>
            <person name="Seyler A."/>
            <person name="Sharma R."/>
            <person name="Shetty J."/>
            <person name="Simpson A.J."/>
            <person name="Sisk E."/>
            <person name="Tammi M.T."/>
            <person name="Tarleton R."/>
            <person name="Teixeira S."/>
            <person name="Van Aken S."/>
            <person name="Vogt C."/>
            <person name="Ward P.N."/>
            <person name="Wickstead B."/>
            <person name="Wortman J."/>
            <person name="White O."/>
            <person name="Fraser C.M."/>
            <person name="Stuart K.D."/>
            <person name="Andersson B."/>
        </authorList>
    </citation>
    <scope>NUCLEOTIDE SEQUENCE [LARGE SCALE GENOMIC DNA]</scope>
    <source>
        <strain evidence="23 24">CL Brener</strain>
    </source>
</reference>
<dbReference type="InterPro" id="IPR001054">
    <property type="entry name" value="A/G_cyclase"/>
</dbReference>
<keyword evidence="11" id="KW-0460">Magnesium</keyword>
<dbReference type="InterPro" id="IPR050697">
    <property type="entry name" value="Adenylyl/Guanylyl_Cyclase_3/4"/>
</dbReference>
<keyword evidence="10" id="KW-0067">ATP-binding</keyword>
<evidence type="ECO:0000256" key="1">
    <source>
        <dbReference type="ARBA" id="ARBA00001593"/>
    </source>
</evidence>